<dbReference type="CDD" id="cd02203">
    <property type="entry name" value="PurL_repeat1"/>
    <property type="match status" value="1"/>
</dbReference>
<keyword evidence="4 10" id="KW-0479">Metal-binding</keyword>
<keyword evidence="7 10" id="KW-0067">ATP-binding</keyword>
<dbReference type="Pfam" id="PF18076">
    <property type="entry name" value="FGAR-AT_N"/>
    <property type="match status" value="1"/>
</dbReference>
<accession>A0ABU1AY98</accession>
<keyword evidence="8 10" id="KW-0460">Magnesium</keyword>
<dbReference type="SUPFAM" id="SSF109736">
    <property type="entry name" value="FGAM synthase PurL, linker domain"/>
    <property type="match status" value="1"/>
</dbReference>
<dbReference type="EC" id="6.3.5.3" evidence="10"/>
<comment type="caution">
    <text evidence="10">Lacks conserved residue(s) required for the propagation of feature annotation.</text>
</comment>
<feature type="active site" description="Nucleophile" evidence="10">
    <location>
        <position position="1181"/>
    </location>
</feature>
<dbReference type="Pfam" id="PF13507">
    <property type="entry name" value="GATase_5"/>
    <property type="match status" value="1"/>
</dbReference>
<dbReference type="CDD" id="cd01740">
    <property type="entry name" value="GATase1_FGAR_AT"/>
    <property type="match status" value="1"/>
</dbReference>
<dbReference type="Pfam" id="PF18072">
    <property type="entry name" value="FGAR-AT_linker"/>
    <property type="match status" value="1"/>
</dbReference>
<comment type="subcellular location">
    <subcellularLocation>
        <location evidence="10">Cytoplasm</location>
    </subcellularLocation>
</comment>
<dbReference type="InterPro" id="IPR029062">
    <property type="entry name" value="Class_I_gatase-like"/>
</dbReference>
<dbReference type="PANTHER" id="PTHR10099">
    <property type="entry name" value="PHOSPHORIBOSYLFORMYLGLYCINAMIDINE SYNTHASE"/>
    <property type="match status" value="1"/>
</dbReference>
<evidence type="ECO:0000256" key="1">
    <source>
        <dbReference type="ARBA" id="ARBA00004920"/>
    </source>
</evidence>
<feature type="domain" description="Phosphoribosylformylglycinamidine synthase N-terminal" evidence="13">
    <location>
        <begin position="41"/>
        <end position="149"/>
    </location>
</feature>
<gene>
    <name evidence="10 15" type="primary">purL</name>
    <name evidence="15" type="synonym">purI</name>
    <name evidence="15" type="ORF">QEH52_16580</name>
</gene>
<comment type="function">
    <text evidence="10">Phosphoribosylformylglycinamidine synthase involved in the purines biosynthetic pathway. Catalyzes the ATP-dependent conversion of formylglycinamide ribonucleotide (FGAR) and glutamine to yield formylglycinamidine ribonucleotide (FGAM) and glutamate.</text>
</comment>
<dbReference type="Pfam" id="PF22689">
    <property type="entry name" value="FGAR-AT_PurM_N-like"/>
    <property type="match status" value="1"/>
</dbReference>
<feature type="domain" description="PurM-like C-terminal" evidence="11">
    <location>
        <begin position="436"/>
        <end position="587"/>
    </location>
</feature>
<dbReference type="Gene3D" id="3.90.650.10">
    <property type="entry name" value="PurM-like C-terminal domain"/>
    <property type="match status" value="2"/>
</dbReference>
<evidence type="ECO:0000259" key="14">
    <source>
        <dbReference type="Pfam" id="PF22689"/>
    </source>
</evidence>
<dbReference type="GO" id="GO:0004642">
    <property type="term" value="F:phosphoribosylformylglycinamidine synthase activity"/>
    <property type="evidence" value="ECO:0007669"/>
    <property type="project" value="UniProtKB-EC"/>
</dbReference>
<feature type="domain" description="Phosphoribosylformylglycinamidine synthase linker" evidence="12">
    <location>
        <begin position="174"/>
        <end position="221"/>
    </location>
</feature>
<comment type="catalytic activity">
    <reaction evidence="10">
        <text>N(2)-formyl-N(1)-(5-phospho-beta-D-ribosyl)glycinamide + L-glutamine + ATP + H2O = 2-formamido-N(1)-(5-O-phospho-beta-D-ribosyl)acetamidine + L-glutamate + ADP + phosphate + H(+)</text>
        <dbReference type="Rhea" id="RHEA:17129"/>
        <dbReference type="ChEBI" id="CHEBI:15377"/>
        <dbReference type="ChEBI" id="CHEBI:15378"/>
        <dbReference type="ChEBI" id="CHEBI:29985"/>
        <dbReference type="ChEBI" id="CHEBI:30616"/>
        <dbReference type="ChEBI" id="CHEBI:43474"/>
        <dbReference type="ChEBI" id="CHEBI:58359"/>
        <dbReference type="ChEBI" id="CHEBI:147286"/>
        <dbReference type="ChEBI" id="CHEBI:147287"/>
        <dbReference type="ChEBI" id="CHEBI:456216"/>
        <dbReference type="EC" id="6.3.5.3"/>
    </reaction>
</comment>
<keyword evidence="10" id="KW-0963">Cytoplasm</keyword>
<dbReference type="SUPFAM" id="SSF56042">
    <property type="entry name" value="PurM C-terminal domain-like"/>
    <property type="match status" value="2"/>
</dbReference>
<dbReference type="InterPro" id="IPR010918">
    <property type="entry name" value="PurM-like_C_dom"/>
</dbReference>
<organism evidence="15 16">
    <name type="scientific">Thalassobacterium maritimum</name>
    <dbReference type="NCBI Taxonomy" id="3041265"/>
    <lineage>
        <taxon>Bacteria</taxon>
        <taxon>Pseudomonadati</taxon>
        <taxon>Verrucomicrobiota</taxon>
        <taxon>Opitutia</taxon>
        <taxon>Puniceicoccales</taxon>
        <taxon>Coraliomargaritaceae</taxon>
        <taxon>Thalassobacterium</taxon>
    </lineage>
</organism>
<feature type="binding site" evidence="10">
    <location>
        <position position="716"/>
    </location>
    <ligand>
        <name>Mg(2+)</name>
        <dbReference type="ChEBI" id="CHEBI:18420"/>
    </ligand>
</feature>
<evidence type="ECO:0000259" key="13">
    <source>
        <dbReference type="Pfam" id="PF18076"/>
    </source>
</evidence>
<evidence type="ECO:0000259" key="12">
    <source>
        <dbReference type="Pfam" id="PF18072"/>
    </source>
</evidence>
<evidence type="ECO:0000313" key="15">
    <source>
        <dbReference type="EMBL" id="MDQ8209144.1"/>
    </source>
</evidence>
<feature type="active site" evidence="10">
    <location>
        <position position="1306"/>
    </location>
</feature>
<evidence type="ECO:0000256" key="5">
    <source>
        <dbReference type="ARBA" id="ARBA00022741"/>
    </source>
</evidence>
<dbReference type="PANTHER" id="PTHR10099:SF1">
    <property type="entry name" value="PHOSPHORIBOSYLFORMYLGLYCINAMIDINE SYNTHASE"/>
    <property type="match status" value="1"/>
</dbReference>
<dbReference type="SUPFAM" id="SSF55326">
    <property type="entry name" value="PurM N-terminal domain-like"/>
    <property type="match status" value="2"/>
</dbReference>
<dbReference type="PROSITE" id="PS51273">
    <property type="entry name" value="GATASE_TYPE_1"/>
    <property type="match status" value="1"/>
</dbReference>
<keyword evidence="9 10" id="KW-0315">Glutamine amidotransferase</keyword>
<feature type="binding site" evidence="10">
    <location>
        <position position="883"/>
    </location>
    <ligand>
        <name>Mg(2+)</name>
        <dbReference type="ChEBI" id="CHEBI:18420"/>
    </ligand>
</feature>
<dbReference type="InterPro" id="IPR055181">
    <property type="entry name" value="FGAR-AT_PurM_N-like"/>
</dbReference>
<feature type="domain" description="FGAR-AT PurM N-terminal-like" evidence="14">
    <location>
        <begin position="646"/>
        <end position="805"/>
    </location>
</feature>
<proteinExistence type="inferred from homology"/>
<dbReference type="Pfam" id="PF02769">
    <property type="entry name" value="AIRS_C"/>
    <property type="match status" value="2"/>
</dbReference>
<keyword evidence="3 10" id="KW-0436">Ligase</keyword>
<dbReference type="InterPro" id="IPR040707">
    <property type="entry name" value="FGAR-AT_N"/>
</dbReference>
<dbReference type="RefSeq" id="WP_308951967.1">
    <property type="nucleotide sequence ID" value="NZ_JARXHW010000053.1"/>
</dbReference>
<feature type="domain" description="PurM-like C-terminal" evidence="11">
    <location>
        <begin position="833"/>
        <end position="985"/>
    </location>
</feature>
<evidence type="ECO:0000313" key="16">
    <source>
        <dbReference type="Proteomes" id="UP001225316"/>
    </source>
</evidence>
<reference evidence="15 16" key="1">
    <citation type="submission" date="2023-04" db="EMBL/GenBank/DDBJ databases">
        <title>A novel bacteria isolated from coastal sediment.</title>
        <authorList>
            <person name="Liu X.-J."/>
            <person name="Du Z.-J."/>
        </authorList>
    </citation>
    <scope>NUCLEOTIDE SEQUENCE [LARGE SCALE GENOMIC DNA]</scope>
    <source>
        <strain evidence="15 16">SDUM461003</strain>
    </source>
</reference>
<evidence type="ECO:0000256" key="6">
    <source>
        <dbReference type="ARBA" id="ARBA00022755"/>
    </source>
</evidence>
<feature type="binding site" evidence="10">
    <location>
        <position position="677"/>
    </location>
    <ligand>
        <name>Mg(2+)</name>
        <dbReference type="ChEBI" id="CHEBI:18420"/>
    </ligand>
</feature>
<dbReference type="InterPro" id="IPR036676">
    <property type="entry name" value="PurM-like_C_sf"/>
</dbReference>
<dbReference type="SMART" id="SM01211">
    <property type="entry name" value="GATase_5"/>
    <property type="match status" value="1"/>
</dbReference>
<comment type="caution">
    <text evidence="15">The sequence shown here is derived from an EMBL/GenBank/DDBJ whole genome shotgun (WGS) entry which is preliminary data.</text>
</comment>
<dbReference type="Gene3D" id="3.30.1330.10">
    <property type="entry name" value="PurM-like, N-terminal domain"/>
    <property type="match status" value="2"/>
</dbReference>
<keyword evidence="16" id="KW-1185">Reference proteome</keyword>
<evidence type="ECO:0000259" key="11">
    <source>
        <dbReference type="Pfam" id="PF02769"/>
    </source>
</evidence>
<dbReference type="InterPro" id="IPR010073">
    <property type="entry name" value="PurL_large"/>
</dbReference>
<dbReference type="Proteomes" id="UP001225316">
    <property type="component" value="Unassembled WGS sequence"/>
</dbReference>
<dbReference type="HAMAP" id="MF_00419">
    <property type="entry name" value="PurL_1"/>
    <property type="match status" value="1"/>
</dbReference>
<dbReference type="CDD" id="cd02204">
    <property type="entry name" value="PurL_repeat2"/>
    <property type="match status" value="1"/>
</dbReference>
<comment type="similarity">
    <text evidence="2 10">In the N-terminal section; belongs to the FGAMS family.</text>
</comment>
<dbReference type="InterPro" id="IPR041609">
    <property type="entry name" value="PurL_linker"/>
</dbReference>
<dbReference type="NCBIfam" id="NF003672">
    <property type="entry name" value="PRK05297.1"/>
    <property type="match status" value="1"/>
</dbReference>
<evidence type="ECO:0000256" key="10">
    <source>
        <dbReference type="HAMAP-Rule" id="MF_00419"/>
    </source>
</evidence>
<keyword evidence="6 10" id="KW-0658">Purine biosynthesis</keyword>
<keyword evidence="5 10" id="KW-0547">Nucleotide-binding</keyword>
<evidence type="ECO:0000256" key="2">
    <source>
        <dbReference type="ARBA" id="ARBA00008608"/>
    </source>
</evidence>
<dbReference type="SUPFAM" id="SSF52317">
    <property type="entry name" value="Class I glutamine amidotransferase-like"/>
    <property type="match status" value="1"/>
</dbReference>
<comment type="subunit">
    <text evidence="10">Monomer.</text>
</comment>
<dbReference type="NCBIfam" id="TIGR01735">
    <property type="entry name" value="FGAM_synt"/>
    <property type="match status" value="1"/>
</dbReference>
<dbReference type="EMBL" id="JARXHW010000053">
    <property type="protein sequence ID" value="MDQ8209144.1"/>
    <property type="molecule type" value="Genomic_DNA"/>
</dbReference>
<feature type="binding site" evidence="10">
    <location>
        <begin position="310"/>
        <end position="321"/>
    </location>
    <ligand>
        <name>ATP</name>
        <dbReference type="ChEBI" id="CHEBI:30616"/>
    </ligand>
</feature>
<feature type="binding site" evidence="10">
    <location>
        <position position="720"/>
    </location>
    <ligand>
        <name>Mg(2+)</name>
        <dbReference type="ChEBI" id="CHEBI:18420"/>
    </ligand>
</feature>
<feature type="binding site" evidence="10">
    <location>
        <position position="676"/>
    </location>
    <ligand>
        <name>ATP</name>
        <dbReference type="ChEBI" id="CHEBI:30616"/>
    </ligand>
</feature>
<evidence type="ECO:0000256" key="8">
    <source>
        <dbReference type="ARBA" id="ARBA00022842"/>
    </source>
</evidence>
<evidence type="ECO:0000256" key="7">
    <source>
        <dbReference type="ARBA" id="ARBA00022840"/>
    </source>
</evidence>
<protein>
    <recommendedName>
        <fullName evidence="10">Phosphoribosylformylglycinamidine synthase</fullName>
        <shortName evidence="10">FGAM synthase</shortName>
        <shortName evidence="10">FGAMS</shortName>
        <ecNumber evidence="10">6.3.5.3</ecNumber>
    </recommendedName>
    <alternativeName>
        <fullName evidence="10">Formylglycinamide ribonucleotide amidotransferase</fullName>
        <shortName evidence="10">FGAR amidotransferase</shortName>
        <shortName evidence="10">FGAR-AT</shortName>
    </alternativeName>
</protein>
<evidence type="ECO:0000256" key="4">
    <source>
        <dbReference type="ARBA" id="ARBA00022723"/>
    </source>
</evidence>
<dbReference type="SUPFAM" id="SSF82697">
    <property type="entry name" value="PurS-like"/>
    <property type="match status" value="1"/>
</dbReference>
<dbReference type="Gene3D" id="1.10.8.750">
    <property type="entry name" value="Phosphoribosylformylglycinamidine synthase, linker domain"/>
    <property type="match status" value="1"/>
</dbReference>
<sequence length="1345" mass="146252">MQPIILQGRQAFSDFRLTALKNALNDAIAAHDIAAIDAVEVYFIESAHPLDDQTTERAFALLAAEQHFARTNEGGFFVTPRKGTISPWSSKATDIFHNCGLDAIARVERGIHFILTTEDGLVLSMQDLGLALLALHDRMTEAVYDDVSDFFSHFEPAPFRTVPLMAEGPDAFYKANIDWGLAMSPDEIDYLVKAYQKMERDPTDAELVMFSQVNSEHCRHKIFNADWIVDGEKSELSLFSMIRNTHKLNPEGTLSAYADNCGVIPGAPADWWEVNQRDGSFAYQKTPSQLDILCKVETHNHPTAISPFPGAATGVGGEIRDEGATGIGGRPKAGISAFMVSNLEVPGYKQPWEKHIAEHPSRMASPMDIMLEGPIGGAAFGNEFGRPQLCGMFRTLQLEHNGQHRGYHKPIMVAGGMGNMKREHVDKKPIPPTALILQLGGPAMKIGLGGGAASSIGAGSQSEALDFDSVQRGNPEMERRCQQVIDGCIALGADNPMLSIHDIGAGGLSNGLPELVEATGGRFHLRNIHNEDSSMSPMEIWCNESQERYVMAVMPDRIEAFKALCERERCPVAIVGEATNDGQLVLEDSHFENNPIDMDMSVLLGKTPKMLKDVTRLVEDHAELDVSEIQLPEAIDRVLRFPAVANKSFLITIADRSITGMVARDQMVGPWQTPVADVAVTATSMDSTTGEAMAMGERTPIAILNAAASGRIAIGECLTNIASAYVGKIGNIKLSANWMVAAGEPGEDANLYDTVKTVGMEICPALGICIPVGKDSMSMRTSWKDSSGQDHKQVSPLSLMVSGFSSVEDVRKTATPDLKSNDSALMLIDLGAGKNRLGGSTLAQVYNQIGNSCPDLDDPEKFVGFFNAIQELLKEGLILSYHDRGDGGLLATLAEMAIAGRKGINVILDKLVEAQWEVESGKWEDSKELFTPHSILSTLFAEELGAVIELDKSKLAAVMTILAKHGVSDITHLIGNTTAEPTVNIELENRKLFSETITTLNRAWSELSFRMQAQRDNPACAREEYDALLQENAGILIKPTFDPDAENVGARLVTPASESAAPESTFIPGPASAIINHSSAISKNRPKVAIFREQGINGQNEMAFAFDKAGFQSVDVHMTDLLSGKVDLKDFAGLVACGGFSYGDVLGAGSGWAKSVLYNQKLKDMFQAFFEREDSFTLGVCNGCQMISQLKEIIPGAEHWPQFKRNRSEQFEARYSNVEIMESPSIFFKGMAGSLLPIPVAHGEGRADFSATGDFEQCLTGDLISMRYIDGQGEPTEQYPANPNGSPAGTTAFTTTDGRATIMMPHPERCFRSVQMSYRPADQFTGEAGPWLKMFQNARRFAAEV</sequence>
<feature type="active site" evidence="10">
    <location>
        <position position="1308"/>
    </location>
</feature>
<dbReference type="InterPro" id="IPR036604">
    <property type="entry name" value="PurS-like_sf"/>
</dbReference>
<evidence type="ECO:0000256" key="9">
    <source>
        <dbReference type="ARBA" id="ARBA00022962"/>
    </source>
</evidence>
<comment type="pathway">
    <text evidence="1 10">Purine metabolism; IMP biosynthesis via de novo pathway; 5-amino-1-(5-phospho-D-ribosyl)imidazole from N(2)-formyl-N(1)-(5-phospho-D-ribosyl)glycinamide: step 1/2.</text>
</comment>
<dbReference type="InterPro" id="IPR036921">
    <property type="entry name" value="PurM-like_N_sf"/>
</dbReference>
<evidence type="ECO:0000256" key="3">
    <source>
        <dbReference type="ARBA" id="ARBA00022598"/>
    </source>
</evidence>
<dbReference type="Gene3D" id="3.40.50.880">
    <property type="match status" value="1"/>
</dbReference>
<name>A0ABU1AY98_9BACT</name>